<dbReference type="SMART" id="SM00925">
    <property type="entry name" value="MltA"/>
    <property type="match status" value="1"/>
</dbReference>
<dbReference type="CDD" id="cd14668">
    <property type="entry name" value="mlta_B"/>
    <property type="match status" value="1"/>
</dbReference>
<dbReference type="Pfam" id="PF06725">
    <property type="entry name" value="3D"/>
    <property type="match status" value="1"/>
</dbReference>
<proteinExistence type="predicted"/>
<dbReference type="PROSITE" id="PS51257">
    <property type="entry name" value="PROKAR_LIPOPROTEIN"/>
    <property type="match status" value="1"/>
</dbReference>
<dbReference type="Pfam" id="PF03562">
    <property type="entry name" value="MltA"/>
    <property type="match status" value="1"/>
</dbReference>
<evidence type="ECO:0000313" key="7">
    <source>
        <dbReference type="EMBL" id="EAV46659.1"/>
    </source>
</evidence>
<evidence type="ECO:0000256" key="1">
    <source>
        <dbReference type="ARBA" id="ARBA00001420"/>
    </source>
</evidence>
<dbReference type="PIRSF" id="PIRSF019422">
    <property type="entry name" value="MltA"/>
    <property type="match status" value="1"/>
</dbReference>
<keyword evidence="8" id="KW-1185">Reference proteome</keyword>
<comment type="caution">
    <text evidence="7">The sequence shown here is derived from an EMBL/GenBank/DDBJ whole genome shotgun (WGS) entry which is preliminary data.</text>
</comment>
<dbReference type="PANTHER" id="PTHR30124:SF0">
    <property type="entry name" value="MEMBRANE-BOUND LYTIC MUREIN TRANSGLYCOSYLASE A"/>
    <property type="match status" value="1"/>
</dbReference>
<dbReference type="InterPro" id="IPR005300">
    <property type="entry name" value="MltA_B"/>
</dbReference>
<dbReference type="GO" id="GO:0019867">
    <property type="term" value="C:outer membrane"/>
    <property type="evidence" value="ECO:0007669"/>
    <property type="project" value="InterPro"/>
</dbReference>
<dbReference type="GO" id="GO:0009253">
    <property type="term" value="P:peptidoglycan catabolic process"/>
    <property type="evidence" value="ECO:0007669"/>
    <property type="project" value="TreeGrafter"/>
</dbReference>
<dbReference type="GO" id="GO:0071555">
    <property type="term" value="P:cell wall organization"/>
    <property type="evidence" value="ECO:0007669"/>
    <property type="project" value="UniProtKB-KW"/>
</dbReference>
<dbReference type="Proteomes" id="UP000054262">
    <property type="component" value="Unassembled WGS sequence"/>
</dbReference>
<comment type="catalytic activity">
    <reaction evidence="1">
        <text>Exolytic cleavage of the (1-&gt;4)-beta-glycosidic linkage between N-acetylmuramic acid (MurNAc) and N-acetylglucosamine (GlcNAc) residues in peptidoglycan, from either the reducing or the non-reducing ends of the peptidoglycan chains, with concomitant formation of a 1,6-anhydrobond in the MurNAc residue.</text>
        <dbReference type="EC" id="4.2.2.n1"/>
    </reaction>
</comment>
<evidence type="ECO:0000259" key="6">
    <source>
        <dbReference type="SMART" id="SM00925"/>
    </source>
</evidence>
<organism evidence="7 8">
    <name type="scientific">Methylophilales bacterium HTCC2181</name>
    <dbReference type="NCBI Taxonomy" id="383631"/>
    <lineage>
        <taxon>Bacteria</taxon>
        <taxon>Pseudomonadati</taxon>
        <taxon>Pseudomonadota</taxon>
        <taxon>Betaproteobacteria</taxon>
        <taxon>Nitrosomonadales</taxon>
        <taxon>OM43 clade</taxon>
    </lineage>
</organism>
<evidence type="ECO:0000256" key="2">
    <source>
        <dbReference type="ARBA" id="ARBA00012587"/>
    </source>
</evidence>
<dbReference type="GO" id="GO:0009254">
    <property type="term" value="P:peptidoglycan turnover"/>
    <property type="evidence" value="ECO:0007669"/>
    <property type="project" value="InterPro"/>
</dbReference>
<dbReference type="EC" id="4.2.2.n1" evidence="2"/>
<sequence>MIKNHSFLIFLSLLLISCDAINVKETDCQCEEIQVTKEESIKCEAFPEEEEEISQYGLLKKTEWQAVDSIIDRDHLSLAWPAWLQSCNALVKKQVWTEVCKASRLLMNPSDSEIKQFFYHHFFLYQALQNSGKEEGLITGYYQPLLKGSRKKTGKHQVPLYAPPSDLVIVDLSEIYPDLKYKRLRGRLEGNKLIPYLTREEISENAYPLKGQELLWVNDPVEAFFLEIQGSGVIAFEDGSRTQVGYADQNGHPYRSMGRELIHKGELSRHKVSMQSIKAWAKKNKAKLQKFMNANPSVVFFRELPPGLPGPIGALGVPITAERSVAVDRRFIPLGAPIVLSTTQPYSDKPLEQLMVAQDTGGAIGGGVRVDYYWGQGDYAGKKAGSMKQQGKVWVLLPKTFIFPDSK</sequence>
<dbReference type="Gene3D" id="2.40.240.50">
    <property type="entry name" value="Barwin-like endoglucanases"/>
    <property type="match status" value="1"/>
</dbReference>
<keyword evidence="4" id="KW-0961">Cell wall biogenesis/degradation</keyword>
<dbReference type="InterPro" id="IPR026044">
    <property type="entry name" value="MltA"/>
</dbReference>
<name>A0P549_9PROT</name>
<dbReference type="GO" id="GO:0004553">
    <property type="term" value="F:hydrolase activity, hydrolyzing O-glycosyl compounds"/>
    <property type="evidence" value="ECO:0007669"/>
    <property type="project" value="InterPro"/>
</dbReference>
<dbReference type="PANTHER" id="PTHR30124">
    <property type="entry name" value="MEMBRANE-BOUND LYTIC MUREIN TRANSGLYCOSYLASE A"/>
    <property type="match status" value="1"/>
</dbReference>
<evidence type="ECO:0000256" key="4">
    <source>
        <dbReference type="ARBA" id="ARBA00023316"/>
    </source>
</evidence>
<evidence type="ECO:0000313" key="8">
    <source>
        <dbReference type="Proteomes" id="UP000054262"/>
    </source>
</evidence>
<dbReference type="AlphaFoldDB" id="A0P549"/>
<accession>A0P549</accession>
<protein>
    <recommendedName>
        <fullName evidence="2">peptidoglycan lytic exotransglycosylase</fullName>
        <ecNumber evidence="2">4.2.2.n1</ecNumber>
    </recommendedName>
    <alternativeName>
        <fullName evidence="5">Murein hydrolase A</fullName>
    </alternativeName>
</protein>
<dbReference type="EMBL" id="AAUX01000001">
    <property type="protein sequence ID" value="EAV46659.1"/>
    <property type="molecule type" value="Genomic_DNA"/>
</dbReference>
<dbReference type="GO" id="GO:0008933">
    <property type="term" value="F:peptidoglycan lytic transglycosylase activity"/>
    <property type="evidence" value="ECO:0007669"/>
    <property type="project" value="TreeGrafter"/>
</dbReference>
<dbReference type="SUPFAM" id="SSF50685">
    <property type="entry name" value="Barwin-like endoglucanases"/>
    <property type="match status" value="1"/>
</dbReference>
<reference evidence="7 8" key="1">
    <citation type="submission" date="2006-11" db="EMBL/GenBank/DDBJ databases">
        <authorList>
            <person name="Giovannoni S."/>
            <person name="Vergin K."/>
            <person name="Ferriera S."/>
            <person name="Johnson J."/>
            <person name="Kravitz S."/>
            <person name="Beeson K."/>
            <person name="Sutton G."/>
            <person name="Rogers Y.-H."/>
            <person name="Friedman R."/>
            <person name="Frazier M."/>
            <person name="Venter J.C."/>
        </authorList>
    </citation>
    <scope>NUCLEOTIDE SEQUENCE [LARGE SCALE GENOMIC DNA]</scope>
    <source>
        <strain evidence="7 8">HTCC2181</strain>
    </source>
</reference>
<dbReference type="CDD" id="cd14485">
    <property type="entry name" value="mltA_like_LT_A"/>
    <property type="match status" value="1"/>
</dbReference>
<dbReference type="InterPro" id="IPR036908">
    <property type="entry name" value="RlpA-like_sf"/>
</dbReference>
<evidence type="ECO:0000256" key="5">
    <source>
        <dbReference type="ARBA" id="ARBA00030918"/>
    </source>
</evidence>
<dbReference type="InterPro" id="IPR010611">
    <property type="entry name" value="3D_dom"/>
</dbReference>
<dbReference type="OrthoDB" id="9783686at2"/>
<evidence type="ECO:0000256" key="3">
    <source>
        <dbReference type="ARBA" id="ARBA00023239"/>
    </source>
</evidence>
<feature type="domain" description="Lytic transglycosylase MltA" evidence="6">
    <location>
        <begin position="145"/>
        <end position="302"/>
    </location>
</feature>
<gene>
    <name evidence="7" type="ORF">MB2181_01260</name>
</gene>
<keyword evidence="3" id="KW-0456">Lyase</keyword>
<dbReference type="Gene3D" id="2.40.40.10">
    <property type="entry name" value="RlpA-like domain"/>
    <property type="match status" value="1"/>
</dbReference>